<evidence type="ECO:0000313" key="3">
    <source>
        <dbReference type="EMBL" id="MCS5708685.1"/>
    </source>
</evidence>
<dbReference type="STRING" id="437022.CC99x_01694"/>
<comment type="caution">
    <text evidence="2">The sequence shown here is derived from an EMBL/GenBank/DDBJ whole genome shotgun (WGS) entry which is preliminary data.</text>
</comment>
<dbReference type="AlphaFoldDB" id="A0A0Q9YCD8"/>
<reference evidence="3" key="3">
    <citation type="submission" date="2021-06" db="EMBL/GenBank/DDBJ databases">
        <title>Genomic Description and Analysis of Intracellular Bacteria, Candidatus Berkiella cookevillensis and Candidatus Berkiella aquae.</title>
        <authorList>
            <person name="Kidane D.T."/>
            <person name="Mehari Y.T."/>
            <person name="Rice F.C."/>
            <person name="Arivett B.A."/>
            <person name="Farone A.L."/>
            <person name="Berk S.G."/>
            <person name="Farone M.B."/>
        </authorList>
    </citation>
    <scope>NUCLEOTIDE SEQUENCE</scope>
    <source>
        <strain evidence="3">CC99</strain>
    </source>
</reference>
<sequence length="416" mass="45969">MTTSGPLPQPLTPPKKPAFKLGLHLSPQSHKVATRLPKHTAINDLWELNINNLGNEITQCISMLFSHIVERGEPREEIDTFHHSTAATALWEAHHGKKIKGKDHAIKAGGLFNKVRNLLSTIKSTLKYASLDEEQEEILLNFQAILIGHHNNLVVALQKQPQAKKDHLEQNANIKVDELKKIGLTTAQQTRIRTVLPASPIKTTQEKCQQATPKKRSRSDKLSILALQSDRPLTKEDFDNFLSTSVETTTPEVSNDAPNVEAGIALPMPSPIPFLIPRQIMMKAKTAVSTLATTHKRLLFADTSIKETTDAKKDTSISISDTVEPAKDLVDKSFSIHAELMKKGKLVTMSTEPVSDDADTVLLGTVQSTVLTGYKSHKEQHQKLLTKPIDLSIPEDAENLAHQKTPAKTKLSKTTK</sequence>
<organism evidence="2">
    <name type="scientific">Candidatus Berkiella cookevillensis</name>
    <dbReference type="NCBI Taxonomy" id="437022"/>
    <lineage>
        <taxon>Bacteria</taxon>
        <taxon>Pseudomonadati</taxon>
        <taxon>Pseudomonadota</taxon>
        <taxon>Gammaproteobacteria</taxon>
        <taxon>Candidatus Berkiellales</taxon>
        <taxon>Candidatus Berkiellaceae</taxon>
        <taxon>Candidatus Berkiella</taxon>
    </lineage>
</organism>
<dbReference type="RefSeq" id="WP_057624779.1">
    <property type="nucleotide sequence ID" value="NZ_LKHV02000001.1"/>
</dbReference>
<keyword evidence="4" id="KW-1185">Reference proteome</keyword>
<reference evidence="2" key="1">
    <citation type="submission" date="2015-09" db="EMBL/GenBank/DDBJ databases">
        <title>Draft Genome Sequences of Two Novel Amoeba-resistant Intranuclear Bacteria, Candidatus Berkiella cookevillensis and Candidatus Berkiella aquae.</title>
        <authorList>
            <person name="Mehari Y.T."/>
            <person name="Arivett B.A."/>
            <person name="Farone A.L."/>
            <person name="Gunderson J.H."/>
            <person name="Farone M.B."/>
        </authorList>
    </citation>
    <scope>NUCLEOTIDE SEQUENCE [LARGE SCALE GENOMIC DNA]</scope>
    <source>
        <strain evidence="2">CC99</strain>
    </source>
</reference>
<protein>
    <submittedName>
        <fullName evidence="2">Uncharacterized protein</fullName>
    </submittedName>
</protein>
<name>A0A0Q9YCD8_9GAMM</name>
<gene>
    <name evidence="3" type="ORF">CC99x_007160</name>
    <name evidence="2" type="ORF">CC99x_01694</name>
</gene>
<reference evidence="3" key="2">
    <citation type="journal article" date="2016" name="Genome Announc.">
        <title>Draft Genome Sequences of Two Novel Amoeba-Resistant Intranuclear Bacteria, 'Candidatus Berkiella cookevillensis' and 'Candidatus Berkiella aquae'.</title>
        <authorList>
            <person name="Mehari Y.T."/>
            <person name="Arivett B.A."/>
            <person name="Farone A.L."/>
            <person name="Gunderson J.H."/>
            <person name="Farone M.B."/>
        </authorList>
    </citation>
    <scope>NUCLEOTIDE SEQUENCE</scope>
    <source>
        <strain evidence="3">CC99</strain>
    </source>
</reference>
<evidence type="ECO:0000256" key="1">
    <source>
        <dbReference type="SAM" id="MobiDB-lite"/>
    </source>
</evidence>
<evidence type="ECO:0000313" key="2">
    <source>
        <dbReference type="EMBL" id="KRG18252.1"/>
    </source>
</evidence>
<feature type="region of interest" description="Disordered" evidence="1">
    <location>
        <begin position="396"/>
        <end position="416"/>
    </location>
</feature>
<dbReference type="EMBL" id="LKHV02000001">
    <property type="protein sequence ID" value="MCS5708685.1"/>
    <property type="molecule type" value="Genomic_DNA"/>
</dbReference>
<feature type="compositionally biased region" description="Basic residues" evidence="1">
    <location>
        <begin position="405"/>
        <end position="416"/>
    </location>
</feature>
<accession>A0A0Q9YCD8</accession>
<evidence type="ECO:0000313" key="4">
    <source>
        <dbReference type="Proteomes" id="UP000051494"/>
    </source>
</evidence>
<dbReference type="Proteomes" id="UP000051494">
    <property type="component" value="Unassembled WGS sequence"/>
</dbReference>
<dbReference type="EMBL" id="LKHV01000008">
    <property type="protein sequence ID" value="KRG18252.1"/>
    <property type="molecule type" value="Genomic_DNA"/>
</dbReference>
<proteinExistence type="predicted"/>